<dbReference type="Proteomes" id="UP000001631">
    <property type="component" value="Unassembled WGS sequence"/>
</dbReference>
<dbReference type="EMBL" id="GG663363">
    <property type="protein sequence ID" value="EEH10746.1"/>
    <property type="molecule type" value="Genomic_DNA"/>
</dbReference>
<accession>C0NAQ5</accession>
<dbReference type="InParanoid" id="C0NAQ5"/>
<gene>
    <name evidence="1" type="ORF">HCBG_00201</name>
</gene>
<name>C0NAQ5_AJECG</name>
<dbReference type="RefSeq" id="XP_045291226.1">
    <property type="nucleotide sequence ID" value="XM_045427251.1"/>
</dbReference>
<dbReference type="GeneID" id="69033218"/>
<sequence length="55" mass="6235">MGYIDDLQLQLTTTFYDGKKQVECYVLAHAKNNTEAQLMPQVPNYRASLDIKLGS</sequence>
<protein>
    <submittedName>
        <fullName evidence="1">Uncharacterized protein</fullName>
    </submittedName>
</protein>
<keyword evidence="2" id="KW-1185">Reference proteome</keyword>
<evidence type="ECO:0000313" key="1">
    <source>
        <dbReference type="EMBL" id="EEH10746.1"/>
    </source>
</evidence>
<dbReference type="HOGENOM" id="CLU_3031814_0_0_1"/>
<organism evidence="1 2">
    <name type="scientific">Ajellomyces capsulatus (strain G186AR / H82 / ATCC MYA-2454 / RMSCC 2432)</name>
    <name type="common">Darling's disease fungus</name>
    <name type="synonym">Histoplasma capsulatum</name>
    <dbReference type="NCBI Taxonomy" id="447093"/>
    <lineage>
        <taxon>Eukaryota</taxon>
        <taxon>Fungi</taxon>
        <taxon>Dikarya</taxon>
        <taxon>Ascomycota</taxon>
        <taxon>Pezizomycotina</taxon>
        <taxon>Eurotiomycetes</taxon>
        <taxon>Eurotiomycetidae</taxon>
        <taxon>Onygenales</taxon>
        <taxon>Ajellomycetaceae</taxon>
        <taxon>Histoplasma</taxon>
    </lineage>
</organism>
<evidence type="ECO:0000313" key="2">
    <source>
        <dbReference type="Proteomes" id="UP000001631"/>
    </source>
</evidence>
<reference evidence="1" key="1">
    <citation type="submission" date="2009-02" db="EMBL/GenBank/DDBJ databases">
        <title>The Genome Sequence of Ajellomyces capsulatus strain G186AR.</title>
        <authorList>
            <consortium name="The Broad Institute Genome Sequencing Platform"/>
            <person name="Champion M."/>
            <person name="Cuomo C."/>
            <person name="Ma L.-J."/>
            <person name="Henn M.R."/>
            <person name="Sil A."/>
            <person name="Goldman B."/>
            <person name="Young S.K."/>
            <person name="Kodira C.D."/>
            <person name="Zeng Q."/>
            <person name="Koehrsen M."/>
            <person name="Alvarado L."/>
            <person name="Berlin A."/>
            <person name="Borenstein D."/>
            <person name="Chen Z."/>
            <person name="Engels R."/>
            <person name="Freedman E."/>
            <person name="Gellesch M."/>
            <person name="Goldberg J."/>
            <person name="Griggs A."/>
            <person name="Gujja S."/>
            <person name="Heiman D."/>
            <person name="Hepburn T."/>
            <person name="Howarth C."/>
            <person name="Jen D."/>
            <person name="Larson L."/>
            <person name="Lewis B."/>
            <person name="Mehta T."/>
            <person name="Park D."/>
            <person name="Pearson M."/>
            <person name="Roberts A."/>
            <person name="Saif S."/>
            <person name="Shea T."/>
            <person name="Shenoy N."/>
            <person name="Sisk P."/>
            <person name="Stolte C."/>
            <person name="Sykes S."/>
            <person name="Walk T."/>
            <person name="White J."/>
            <person name="Yandava C."/>
            <person name="Klein B."/>
            <person name="McEwen J.G."/>
            <person name="Puccia R."/>
            <person name="Goldman G.H."/>
            <person name="Felipe M.S."/>
            <person name="Nino-Vega G."/>
            <person name="San-Blas G."/>
            <person name="Taylor J."/>
            <person name="Mendoza L."/>
            <person name="Galagan J."/>
            <person name="Nusbaum C."/>
            <person name="Birren B."/>
        </authorList>
    </citation>
    <scope>NUCLEOTIDE SEQUENCE</scope>
    <source>
        <strain evidence="1">G186AR</strain>
    </source>
</reference>
<dbReference type="AlphaFoldDB" id="C0NAQ5"/>
<proteinExistence type="predicted"/>